<dbReference type="RefSeq" id="WP_185787211.1">
    <property type="nucleotide sequence ID" value="NZ_JACLCP010000001.1"/>
</dbReference>
<dbReference type="GO" id="GO:0017001">
    <property type="term" value="P:antibiotic catabolic process"/>
    <property type="evidence" value="ECO:0007669"/>
    <property type="project" value="UniProtKB-ARBA"/>
</dbReference>
<feature type="signal peptide" evidence="2">
    <location>
        <begin position="1"/>
        <end position="20"/>
    </location>
</feature>
<comment type="caution">
    <text evidence="4">The sequence shown here is derived from an EMBL/GenBank/DDBJ whole genome shotgun (WGS) entry which is preliminary data.</text>
</comment>
<dbReference type="EMBL" id="JACLCP010000001">
    <property type="protein sequence ID" value="MBC2843479.1"/>
    <property type="molecule type" value="Genomic_DNA"/>
</dbReference>
<evidence type="ECO:0000256" key="2">
    <source>
        <dbReference type="SAM" id="SignalP"/>
    </source>
</evidence>
<protein>
    <submittedName>
        <fullName evidence="4">MBL fold metallo-hydrolase</fullName>
    </submittedName>
</protein>
<dbReference type="AlphaFoldDB" id="A0A842IMM7"/>
<dbReference type="InterPro" id="IPR036866">
    <property type="entry name" value="RibonucZ/Hydroxyglut_hydro"/>
</dbReference>
<sequence>MKSLSFSSVLLFIISSSIYAQGRFDDVEIKTTQLTDHTYMLEGAGGNIGVSVGDDGVFVIDDQFAPLSEKILRAIKELSDQPLKFLVNTHYHGDHSGGNENMAKAGATIIAHDNVKKRLEAKQRDGSYKPKEALPVITFNDKLNISINNESIAIFHVSNAHTDGDAILYFTESNVLHTGDTYFNGRYPYIDLNSGGSVNGYIEAAKRGLMVIDENTKIIPGHGKLSNQQEYKKFLKMLEELRDNIQKAIDDGKTEDEVKSDETLTKTYDDLGYGSGFINSERIRLTFYKSLKGNKS</sequence>
<dbReference type="InterPro" id="IPR001279">
    <property type="entry name" value="Metallo-B-lactamas"/>
</dbReference>
<dbReference type="GO" id="GO:0016787">
    <property type="term" value="F:hydrolase activity"/>
    <property type="evidence" value="ECO:0007669"/>
    <property type="project" value="UniProtKB-KW"/>
</dbReference>
<name>A0A842IMM7_9FLAO</name>
<dbReference type="InterPro" id="IPR050855">
    <property type="entry name" value="NDM-1-like"/>
</dbReference>
<keyword evidence="2" id="KW-0732">Signal</keyword>
<evidence type="ECO:0000313" key="5">
    <source>
        <dbReference type="Proteomes" id="UP000533900"/>
    </source>
</evidence>
<dbReference type="SUPFAM" id="SSF56281">
    <property type="entry name" value="Metallo-hydrolase/oxidoreductase"/>
    <property type="match status" value="1"/>
</dbReference>
<dbReference type="CDD" id="cd16282">
    <property type="entry name" value="metallo-hydrolase-like_MBL-fold"/>
    <property type="match status" value="1"/>
</dbReference>
<comment type="similarity">
    <text evidence="1">Belongs to the metallo-beta-lactamase superfamily. Class-B beta-lactamase family.</text>
</comment>
<gene>
    <name evidence="4" type="ORF">H7F21_00105</name>
</gene>
<dbReference type="SMART" id="SM00849">
    <property type="entry name" value="Lactamase_B"/>
    <property type="match status" value="1"/>
</dbReference>
<dbReference type="Gene3D" id="3.60.15.10">
    <property type="entry name" value="Ribonuclease Z/Hydroxyacylglutathione hydrolase-like"/>
    <property type="match status" value="1"/>
</dbReference>
<proteinExistence type="inferred from homology"/>
<dbReference type="Proteomes" id="UP000533900">
    <property type="component" value="Unassembled WGS sequence"/>
</dbReference>
<reference evidence="4" key="1">
    <citation type="submission" date="2020-08" db="EMBL/GenBank/DDBJ databases">
        <title>Winogradskyella ouciana sp. nov., isolated from the hadal seawater of the Mariana Trench.</title>
        <authorList>
            <person name="He X."/>
        </authorList>
    </citation>
    <scope>NUCLEOTIDE SEQUENCE [LARGE SCALE GENOMIC DNA]</scope>
    <source>
        <strain evidence="4">KCTC 52348</strain>
    </source>
</reference>
<dbReference type="Pfam" id="PF00753">
    <property type="entry name" value="Lactamase_B"/>
    <property type="match status" value="1"/>
</dbReference>
<evidence type="ECO:0000259" key="3">
    <source>
        <dbReference type="SMART" id="SM00849"/>
    </source>
</evidence>
<organism evidence="4 5">
    <name type="scientific">Winogradskyella flava</name>
    <dbReference type="NCBI Taxonomy" id="1884876"/>
    <lineage>
        <taxon>Bacteria</taxon>
        <taxon>Pseudomonadati</taxon>
        <taxon>Bacteroidota</taxon>
        <taxon>Flavobacteriia</taxon>
        <taxon>Flavobacteriales</taxon>
        <taxon>Flavobacteriaceae</taxon>
        <taxon>Winogradskyella</taxon>
    </lineage>
</organism>
<keyword evidence="5" id="KW-1185">Reference proteome</keyword>
<evidence type="ECO:0000313" key="4">
    <source>
        <dbReference type="EMBL" id="MBC2843479.1"/>
    </source>
</evidence>
<accession>A0A842IMM7</accession>
<evidence type="ECO:0000256" key="1">
    <source>
        <dbReference type="ARBA" id="ARBA00005250"/>
    </source>
</evidence>
<feature type="domain" description="Metallo-beta-lactamase" evidence="3">
    <location>
        <begin position="45"/>
        <end position="222"/>
    </location>
</feature>
<keyword evidence="4" id="KW-0378">Hydrolase</keyword>
<dbReference type="PANTHER" id="PTHR42951:SF4">
    <property type="entry name" value="ACYL-COENZYME A THIOESTERASE MBLAC2"/>
    <property type="match status" value="1"/>
</dbReference>
<feature type="chain" id="PRO_5032389634" evidence="2">
    <location>
        <begin position="21"/>
        <end position="296"/>
    </location>
</feature>
<dbReference type="PANTHER" id="PTHR42951">
    <property type="entry name" value="METALLO-BETA-LACTAMASE DOMAIN-CONTAINING"/>
    <property type="match status" value="1"/>
</dbReference>